<accession>A0ABX9P454</accession>
<reference evidence="9 10" key="1">
    <citation type="submission" date="2018-09" db="EMBL/GenBank/DDBJ databases">
        <authorList>
            <person name="Le Fleche-Mateos A."/>
        </authorList>
    </citation>
    <scope>NUCLEOTIDE SEQUENCE [LARGE SCALE GENOMIC DNA]</scope>
    <source>
        <strain evidence="9 10">DSM 30078</strain>
    </source>
</reference>
<keyword evidence="4" id="KW-0808">Transferase</keyword>
<protein>
    <submittedName>
        <fullName evidence="9">PTS sugar transporter subunit IIB</fullName>
    </submittedName>
</protein>
<evidence type="ECO:0000313" key="9">
    <source>
        <dbReference type="EMBL" id="RJT14950.1"/>
    </source>
</evidence>
<dbReference type="PANTHER" id="PTHR34581">
    <property type="entry name" value="PTS SYSTEM N,N'-DIACETYLCHITOBIOSE-SPECIFIC EIIB COMPONENT"/>
    <property type="match status" value="1"/>
</dbReference>
<evidence type="ECO:0000256" key="2">
    <source>
        <dbReference type="ARBA" id="ARBA00022553"/>
    </source>
</evidence>
<dbReference type="InterPro" id="IPR003501">
    <property type="entry name" value="PTS_EIIB_2/3"/>
</dbReference>
<evidence type="ECO:0000256" key="6">
    <source>
        <dbReference type="ARBA" id="ARBA00022777"/>
    </source>
</evidence>
<evidence type="ECO:0000256" key="3">
    <source>
        <dbReference type="ARBA" id="ARBA00022597"/>
    </source>
</evidence>
<dbReference type="InterPro" id="IPR013012">
    <property type="entry name" value="PTS_EIIB_3"/>
</dbReference>
<evidence type="ECO:0000256" key="5">
    <source>
        <dbReference type="ARBA" id="ARBA00022683"/>
    </source>
</evidence>
<organism evidence="9 10">
    <name type="scientific">Rahnella inusitata</name>
    <dbReference type="NCBI Taxonomy" id="58169"/>
    <lineage>
        <taxon>Bacteria</taxon>
        <taxon>Pseudomonadati</taxon>
        <taxon>Pseudomonadota</taxon>
        <taxon>Gammaproteobacteria</taxon>
        <taxon>Enterobacterales</taxon>
        <taxon>Yersiniaceae</taxon>
        <taxon>Rahnella</taxon>
    </lineage>
</organism>
<dbReference type="EMBL" id="RAHG01000002">
    <property type="protein sequence ID" value="RJT14950.1"/>
    <property type="molecule type" value="Genomic_DNA"/>
</dbReference>
<feature type="modified residue" description="Phosphocysteine; by EIIA" evidence="7">
    <location>
        <position position="8"/>
    </location>
</feature>
<evidence type="ECO:0000259" key="8">
    <source>
        <dbReference type="PROSITE" id="PS51100"/>
    </source>
</evidence>
<evidence type="ECO:0000256" key="1">
    <source>
        <dbReference type="ARBA" id="ARBA00022448"/>
    </source>
</evidence>
<sequence>MIKILLVCNAGMSTSMLMGKMTAAAKEQNIEAEIWAIPDVRLNEEWPKADVILLGPQVAYLKARVETVTQGTRPVAAIDMLSYGRMNGTAVLAQAIALKG</sequence>
<dbReference type="RefSeq" id="WP_112164447.1">
    <property type="nucleotide sequence ID" value="NZ_CP065024.1"/>
</dbReference>
<evidence type="ECO:0000256" key="7">
    <source>
        <dbReference type="PROSITE-ProRule" id="PRU00423"/>
    </source>
</evidence>
<keyword evidence="1" id="KW-0813">Transport</keyword>
<keyword evidence="3 9" id="KW-0762">Sugar transport</keyword>
<evidence type="ECO:0000313" key="10">
    <source>
        <dbReference type="Proteomes" id="UP000284119"/>
    </source>
</evidence>
<dbReference type="Gene3D" id="3.40.50.2300">
    <property type="match status" value="1"/>
</dbReference>
<dbReference type="Pfam" id="PF02302">
    <property type="entry name" value="PTS_IIB"/>
    <property type="match status" value="1"/>
</dbReference>
<feature type="domain" description="PTS EIIB type-3" evidence="8">
    <location>
        <begin position="1"/>
        <end position="100"/>
    </location>
</feature>
<dbReference type="Proteomes" id="UP000284119">
    <property type="component" value="Unassembled WGS sequence"/>
</dbReference>
<dbReference type="InterPro" id="IPR036095">
    <property type="entry name" value="PTS_EIIB-like_sf"/>
</dbReference>
<keyword evidence="2" id="KW-0597">Phosphoprotein</keyword>
<evidence type="ECO:0000256" key="4">
    <source>
        <dbReference type="ARBA" id="ARBA00022679"/>
    </source>
</evidence>
<dbReference type="PROSITE" id="PS51100">
    <property type="entry name" value="PTS_EIIB_TYPE_3"/>
    <property type="match status" value="1"/>
</dbReference>
<keyword evidence="5" id="KW-0598">Phosphotransferase system</keyword>
<proteinExistence type="predicted"/>
<gene>
    <name evidence="9" type="ORF">D5396_05675</name>
</gene>
<dbReference type="PANTHER" id="PTHR34581:SF2">
    <property type="entry name" value="PTS SYSTEM N,N'-DIACETYLCHITOBIOSE-SPECIFIC EIIB COMPONENT"/>
    <property type="match status" value="1"/>
</dbReference>
<keyword evidence="6" id="KW-0418">Kinase</keyword>
<dbReference type="CDD" id="cd05564">
    <property type="entry name" value="PTS_IIB_chitobiose_lichenan"/>
    <property type="match status" value="1"/>
</dbReference>
<comment type="caution">
    <text evidence="9">The sequence shown here is derived from an EMBL/GenBank/DDBJ whole genome shotgun (WGS) entry which is preliminary data.</text>
</comment>
<dbReference type="SUPFAM" id="SSF52794">
    <property type="entry name" value="PTS system IIB component-like"/>
    <property type="match status" value="1"/>
</dbReference>
<keyword evidence="10" id="KW-1185">Reference proteome</keyword>
<dbReference type="GeneID" id="88081521"/>
<name>A0ABX9P454_9GAMM</name>
<dbReference type="InterPro" id="IPR051819">
    <property type="entry name" value="PTS_sugar-specific_EIIB"/>
</dbReference>